<protein>
    <submittedName>
        <fullName evidence="3">Uncharacterized protein</fullName>
    </submittedName>
</protein>
<feature type="compositionally biased region" description="Low complexity" evidence="2">
    <location>
        <begin position="54"/>
        <end position="63"/>
    </location>
</feature>
<feature type="compositionally biased region" description="Basic and acidic residues" evidence="2">
    <location>
        <begin position="93"/>
        <end position="114"/>
    </location>
</feature>
<feature type="compositionally biased region" description="Basic residues" evidence="2">
    <location>
        <begin position="33"/>
        <end position="47"/>
    </location>
</feature>
<feature type="coiled-coil region" evidence="1">
    <location>
        <begin position="194"/>
        <end position="228"/>
    </location>
</feature>
<feature type="region of interest" description="Disordered" evidence="2">
    <location>
        <begin position="93"/>
        <end position="181"/>
    </location>
</feature>
<comment type="caution">
    <text evidence="3">The sequence shown here is derived from an EMBL/GenBank/DDBJ whole genome shotgun (WGS) entry which is preliminary data.</text>
</comment>
<evidence type="ECO:0000256" key="1">
    <source>
        <dbReference type="SAM" id="Coils"/>
    </source>
</evidence>
<gene>
    <name evidence="3" type="ORF">AN215_13990</name>
</gene>
<sequence length="306" mass="31531">MGLVIIILALCWAVGDGVSNATSSVRENYRTGRDRRHAKADRRRKLAARGGGPAPRSASSGVKVASGAVTIGLGSFLVARGFIDGFRAGWPKGKERARRWADTRRNRSAAKDSDGTPPDDPGSAPAAKPSTKDDGGKATVHVITSAPSASAPKTPAAAPSGGPVPNPSSPSGGSTPVSINTVTGGEVHSYEQLLAELNSIAVEAHAELEDAQADAERARQDAERIDTMVGSLTELELDSETLGKVSALTESASARLEAANARAVAAETRASSAMETAQHVQQTHQALAEAYASAPEGGAKKEFYTA</sequence>
<dbReference type="OrthoDB" id="4334555at2"/>
<dbReference type="Proteomes" id="UP000176087">
    <property type="component" value="Unassembled WGS sequence"/>
</dbReference>
<dbReference type="STRING" id="933944.AN215_13990"/>
<dbReference type="EMBL" id="LJGT01000038">
    <property type="protein sequence ID" value="OEU90527.1"/>
    <property type="molecule type" value="Genomic_DNA"/>
</dbReference>
<organism evidence="3 4">
    <name type="scientific">Streptomyces abyssalis</name>
    <dbReference type="NCBI Taxonomy" id="933944"/>
    <lineage>
        <taxon>Bacteria</taxon>
        <taxon>Bacillati</taxon>
        <taxon>Actinomycetota</taxon>
        <taxon>Actinomycetes</taxon>
        <taxon>Kitasatosporales</taxon>
        <taxon>Streptomycetaceae</taxon>
        <taxon>Streptomyces</taxon>
    </lineage>
</organism>
<evidence type="ECO:0000313" key="3">
    <source>
        <dbReference type="EMBL" id="OEU90527.1"/>
    </source>
</evidence>
<dbReference type="RefSeq" id="WP_070009398.1">
    <property type="nucleotide sequence ID" value="NZ_LJGS01000036.1"/>
</dbReference>
<accession>A0A1E7JQG3</accession>
<proteinExistence type="predicted"/>
<evidence type="ECO:0000256" key="2">
    <source>
        <dbReference type="SAM" id="MobiDB-lite"/>
    </source>
</evidence>
<reference evidence="3 4" key="1">
    <citation type="journal article" date="2016" name="Front. Microbiol.">
        <title>Comparative Genomics Analysis of Streptomyces Species Reveals Their Adaptation to the Marine Environment and Their Diversity at the Genomic Level.</title>
        <authorList>
            <person name="Tian X."/>
            <person name="Zhang Z."/>
            <person name="Yang T."/>
            <person name="Chen M."/>
            <person name="Li J."/>
            <person name="Chen F."/>
            <person name="Yang J."/>
            <person name="Li W."/>
            <person name="Zhang B."/>
            <person name="Zhang Z."/>
            <person name="Wu J."/>
            <person name="Zhang C."/>
            <person name="Long L."/>
            <person name="Xiao J."/>
        </authorList>
    </citation>
    <scope>NUCLEOTIDE SEQUENCE [LARGE SCALE GENOMIC DNA]</scope>
    <source>
        <strain evidence="3 4">SCSIO 10390</strain>
    </source>
</reference>
<keyword evidence="1" id="KW-0175">Coiled coil</keyword>
<evidence type="ECO:0000313" key="4">
    <source>
        <dbReference type="Proteomes" id="UP000176087"/>
    </source>
</evidence>
<name>A0A1E7JQG3_9ACTN</name>
<keyword evidence="4" id="KW-1185">Reference proteome</keyword>
<dbReference type="AlphaFoldDB" id="A0A1E7JQG3"/>
<feature type="compositionally biased region" description="Low complexity" evidence="2">
    <location>
        <begin position="169"/>
        <end position="178"/>
    </location>
</feature>
<feature type="compositionally biased region" description="Low complexity" evidence="2">
    <location>
        <begin position="144"/>
        <end position="161"/>
    </location>
</feature>
<dbReference type="PATRIC" id="fig|933944.5.peg.5874"/>
<feature type="region of interest" description="Disordered" evidence="2">
    <location>
        <begin position="28"/>
        <end position="63"/>
    </location>
</feature>